<comment type="caution">
    <text evidence="2">The sequence shown here is derived from an EMBL/GenBank/DDBJ whole genome shotgun (WGS) entry which is preliminary data.</text>
</comment>
<accession>A0A699YQA1</accession>
<evidence type="ECO:0000313" key="3">
    <source>
        <dbReference type="Proteomes" id="UP000485058"/>
    </source>
</evidence>
<reference evidence="2 3" key="1">
    <citation type="submission" date="2020-02" db="EMBL/GenBank/DDBJ databases">
        <title>Draft genome sequence of Haematococcus lacustris strain NIES-144.</title>
        <authorList>
            <person name="Morimoto D."/>
            <person name="Nakagawa S."/>
            <person name="Yoshida T."/>
            <person name="Sawayama S."/>
        </authorList>
    </citation>
    <scope>NUCLEOTIDE SEQUENCE [LARGE SCALE GENOMIC DNA]</scope>
    <source>
        <strain evidence="2 3">NIES-144</strain>
    </source>
</reference>
<dbReference type="Proteomes" id="UP000485058">
    <property type="component" value="Unassembled WGS sequence"/>
</dbReference>
<feature type="non-terminal residue" evidence="2">
    <location>
        <position position="147"/>
    </location>
</feature>
<feature type="region of interest" description="Disordered" evidence="1">
    <location>
        <begin position="48"/>
        <end position="93"/>
    </location>
</feature>
<feature type="compositionally biased region" description="Basic and acidic residues" evidence="1">
    <location>
        <begin position="80"/>
        <end position="93"/>
    </location>
</feature>
<organism evidence="2 3">
    <name type="scientific">Haematococcus lacustris</name>
    <name type="common">Green alga</name>
    <name type="synonym">Haematococcus pluvialis</name>
    <dbReference type="NCBI Taxonomy" id="44745"/>
    <lineage>
        <taxon>Eukaryota</taxon>
        <taxon>Viridiplantae</taxon>
        <taxon>Chlorophyta</taxon>
        <taxon>core chlorophytes</taxon>
        <taxon>Chlorophyceae</taxon>
        <taxon>CS clade</taxon>
        <taxon>Chlamydomonadales</taxon>
        <taxon>Haematococcaceae</taxon>
        <taxon>Haematococcus</taxon>
    </lineage>
</organism>
<evidence type="ECO:0000313" key="2">
    <source>
        <dbReference type="EMBL" id="GFH09958.1"/>
    </source>
</evidence>
<gene>
    <name evidence="2" type="ORF">HaLaN_05191</name>
</gene>
<evidence type="ECO:0000256" key="1">
    <source>
        <dbReference type="SAM" id="MobiDB-lite"/>
    </source>
</evidence>
<feature type="non-terminal residue" evidence="2">
    <location>
        <position position="1"/>
    </location>
</feature>
<feature type="compositionally biased region" description="Basic and acidic residues" evidence="1">
    <location>
        <begin position="57"/>
        <end position="68"/>
    </location>
</feature>
<sequence length="147" mass="16730">MIRPTSIGCGTGYMGPWTMVGRQGRSSLHESFGKPKLLEKATARLKAHRVTAKMKWRGSDKQKKDPGMKLKASRSPQGKQRQERRDGWDTKRRQCVEQRRVIATIWQTQQNYLALSGAQCLSKDTHLNSCDFATCEARRTSTLRHAV</sequence>
<keyword evidence="3" id="KW-1185">Reference proteome</keyword>
<proteinExistence type="predicted"/>
<name>A0A699YQA1_HAELA</name>
<protein>
    <submittedName>
        <fullName evidence="2">Uncharacterized protein</fullName>
    </submittedName>
</protein>
<dbReference type="AlphaFoldDB" id="A0A699YQA1"/>
<dbReference type="EMBL" id="BLLF01000277">
    <property type="protein sequence ID" value="GFH09958.1"/>
    <property type="molecule type" value="Genomic_DNA"/>
</dbReference>